<keyword evidence="2" id="KW-1185">Reference proteome</keyword>
<comment type="caution">
    <text evidence="1">The sequence shown here is derived from an EMBL/GenBank/DDBJ whole genome shotgun (WGS) entry which is preliminary data.</text>
</comment>
<evidence type="ECO:0000313" key="2">
    <source>
        <dbReference type="Proteomes" id="UP001497700"/>
    </source>
</evidence>
<dbReference type="EMBL" id="MU393664">
    <property type="protein sequence ID" value="KAI4859019.1"/>
    <property type="molecule type" value="Genomic_DNA"/>
</dbReference>
<evidence type="ECO:0000313" key="1">
    <source>
        <dbReference type="EMBL" id="KAI4859019.1"/>
    </source>
</evidence>
<organism evidence="1 2">
    <name type="scientific">Hypoxylon rubiginosum</name>
    <dbReference type="NCBI Taxonomy" id="110542"/>
    <lineage>
        <taxon>Eukaryota</taxon>
        <taxon>Fungi</taxon>
        <taxon>Dikarya</taxon>
        <taxon>Ascomycota</taxon>
        <taxon>Pezizomycotina</taxon>
        <taxon>Sordariomycetes</taxon>
        <taxon>Xylariomycetidae</taxon>
        <taxon>Xylariales</taxon>
        <taxon>Hypoxylaceae</taxon>
        <taxon>Hypoxylon</taxon>
    </lineage>
</organism>
<proteinExistence type="predicted"/>
<accession>A0ACB9YJB3</accession>
<gene>
    <name evidence="1" type="ORF">F4820DRAFT_189197</name>
</gene>
<sequence>MDRTDPMFLDALKGILPEQTMELLQAHLQNPQSALQTLWRQASLLVARLFSLAYPLVEPLLARLLQALHDSPDVVVLGFALALFVFVLQVVSWVHRTALYLTRLAFRLLGWALVLAVLAVVWRRGPEAAVRDVVVFCGRLAGYAAVVRDIWWSEYQRFDAQTKRGGGPGGPATAAAGAGGSQRVPSGGYSRSRNTGW</sequence>
<reference evidence="1 2" key="1">
    <citation type="journal article" date="2022" name="New Phytol.">
        <title>Ecological generalism drives hyperdiversity of secondary metabolite gene clusters in xylarialean endophytes.</title>
        <authorList>
            <person name="Franco M.E.E."/>
            <person name="Wisecaver J.H."/>
            <person name="Arnold A.E."/>
            <person name="Ju Y.M."/>
            <person name="Slot J.C."/>
            <person name="Ahrendt S."/>
            <person name="Moore L.P."/>
            <person name="Eastman K.E."/>
            <person name="Scott K."/>
            <person name="Konkel Z."/>
            <person name="Mondo S.J."/>
            <person name="Kuo A."/>
            <person name="Hayes R.D."/>
            <person name="Haridas S."/>
            <person name="Andreopoulos B."/>
            <person name="Riley R."/>
            <person name="LaButti K."/>
            <person name="Pangilinan J."/>
            <person name="Lipzen A."/>
            <person name="Amirebrahimi M."/>
            <person name="Yan J."/>
            <person name="Adam C."/>
            <person name="Keymanesh K."/>
            <person name="Ng V."/>
            <person name="Louie K."/>
            <person name="Northen T."/>
            <person name="Drula E."/>
            <person name="Henrissat B."/>
            <person name="Hsieh H.M."/>
            <person name="Youens-Clark K."/>
            <person name="Lutzoni F."/>
            <person name="Miadlikowska J."/>
            <person name="Eastwood D.C."/>
            <person name="Hamelin R.C."/>
            <person name="Grigoriev I.V."/>
            <person name="U'Ren J.M."/>
        </authorList>
    </citation>
    <scope>NUCLEOTIDE SEQUENCE [LARGE SCALE GENOMIC DNA]</scope>
    <source>
        <strain evidence="1 2">CBS 119005</strain>
    </source>
</reference>
<name>A0ACB9YJB3_9PEZI</name>
<dbReference type="Proteomes" id="UP001497700">
    <property type="component" value="Unassembled WGS sequence"/>
</dbReference>
<protein>
    <submittedName>
        <fullName evidence="1">Uncharacterized protein</fullName>
    </submittedName>
</protein>